<proteinExistence type="predicted"/>
<reference evidence="1" key="1">
    <citation type="submission" date="2020-02" db="EMBL/GenBank/DDBJ databases">
        <authorList>
            <person name="Shen X.-R."/>
            <person name="Zhang Y.-X."/>
        </authorList>
    </citation>
    <scope>NUCLEOTIDE SEQUENCE</scope>
    <source>
        <strain evidence="1">SYP-B3998</strain>
    </source>
</reference>
<dbReference type="EMBL" id="JAAIKC010000001">
    <property type="protein sequence ID" value="NEW04697.1"/>
    <property type="molecule type" value="Genomic_DNA"/>
</dbReference>
<gene>
    <name evidence="1" type="ORF">GK047_01515</name>
</gene>
<organism evidence="1">
    <name type="scientific">Paenibacillus sp. SYP-B3998</name>
    <dbReference type="NCBI Taxonomy" id="2678564"/>
    <lineage>
        <taxon>Bacteria</taxon>
        <taxon>Bacillati</taxon>
        <taxon>Bacillota</taxon>
        <taxon>Bacilli</taxon>
        <taxon>Bacillales</taxon>
        <taxon>Paenibacillaceae</taxon>
        <taxon>Paenibacillus</taxon>
    </lineage>
</organism>
<dbReference type="InterPro" id="IPR022385">
    <property type="entry name" value="Rhs_assc_core"/>
</dbReference>
<dbReference type="NCBIfam" id="TIGR03696">
    <property type="entry name" value="Rhs_assc_core"/>
    <property type="match status" value="1"/>
</dbReference>
<accession>A0A6G3ZTF2</accession>
<dbReference type="Gene3D" id="2.180.10.10">
    <property type="entry name" value="RHS repeat-associated core"/>
    <property type="match status" value="1"/>
</dbReference>
<dbReference type="AlphaFoldDB" id="A0A6G3ZTF2"/>
<sequence length="53" mass="6162">MFGNIVSQTENLPQPFKYSGEMIDDKVGLQYLRARWYDPSIGRFVGRKVILVK</sequence>
<dbReference type="RefSeq" id="WP_163940405.1">
    <property type="nucleotide sequence ID" value="NZ_JAAIKC010000001.1"/>
</dbReference>
<comment type="caution">
    <text evidence="1">The sequence shown here is derived from an EMBL/GenBank/DDBJ whole genome shotgun (WGS) entry which is preliminary data.</text>
</comment>
<name>A0A6G3ZTF2_9BACL</name>
<evidence type="ECO:0000313" key="1">
    <source>
        <dbReference type="EMBL" id="NEW04697.1"/>
    </source>
</evidence>
<protein>
    <submittedName>
        <fullName evidence="1">Uncharacterized protein</fullName>
    </submittedName>
</protein>